<keyword evidence="6" id="KW-0479">Metal-binding</keyword>
<evidence type="ECO:0000256" key="6">
    <source>
        <dbReference type="PROSITE-ProRule" id="PRU00288"/>
    </source>
</evidence>
<evidence type="ECO:0000256" key="5">
    <source>
        <dbReference type="ARBA" id="ARBA00022737"/>
    </source>
</evidence>
<dbReference type="FunFam" id="1.10.220.150:FF:000006">
    <property type="entry name" value="arf-GAP with Rho-GAP domain, ANK repeat and PH domain-containing protein 3"/>
    <property type="match status" value="1"/>
</dbReference>
<dbReference type="GO" id="GO:0005547">
    <property type="term" value="F:phosphatidylinositol-3,4,5-trisphosphate binding"/>
    <property type="evidence" value="ECO:0007669"/>
    <property type="project" value="TreeGrafter"/>
</dbReference>
<dbReference type="InterPro" id="IPR011993">
    <property type="entry name" value="PH-like_dom_sf"/>
</dbReference>
<dbReference type="InterPro" id="IPR001164">
    <property type="entry name" value="ArfGAP_dom"/>
</dbReference>
<dbReference type="GO" id="GO:0008270">
    <property type="term" value="F:zinc ion binding"/>
    <property type="evidence" value="ECO:0007669"/>
    <property type="project" value="UniProtKB-KW"/>
</dbReference>
<accession>A0A8B9T7U9</accession>
<reference evidence="12" key="3">
    <citation type="submission" date="2025-09" db="UniProtKB">
        <authorList>
            <consortium name="Ensembl"/>
        </authorList>
    </citation>
    <scope>IDENTIFICATION</scope>
</reference>
<dbReference type="PROSITE" id="PS50105">
    <property type="entry name" value="SAM_DOMAIN"/>
    <property type="match status" value="1"/>
</dbReference>
<dbReference type="GO" id="GO:0007165">
    <property type="term" value="P:signal transduction"/>
    <property type="evidence" value="ECO:0007669"/>
    <property type="project" value="InterPro"/>
</dbReference>
<dbReference type="Pfam" id="PF00169">
    <property type="entry name" value="PH"/>
    <property type="match status" value="1"/>
</dbReference>
<feature type="region of interest" description="Disordered" evidence="7">
    <location>
        <begin position="1037"/>
        <end position="1064"/>
    </location>
</feature>
<dbReference type="Proteomes" id="UP000694400">
    <property type="component" value="Chromosome 14"/>
</dbReference>
<dbReference type="GO" id="GO:0005096">
    <property type="term" value="F:GTPase activator activity"/>
    <property type="evidence" value="ECO:0007669"/>
    <property type="project" value="UniProtKB-KW"/>
</dbReference>
<feature type="domain" description="Rho-GAP" evidence="11">
    <location>
        <begin position="873"/>
        <end position="1064"/>
    </location>
</feature>
<dbReference type="Gene3D" id="1.10.150.50">
    <property type="entry name" value="Transcription Factor, Ets-1"/>
    <property type="match status" value="1"/>
</dbReference>
<dbReference type="SMART" id="SM00233">
    <property type="entry name" value="PH"/>
    <property type="match status" value="4"/>
</dbReference>
<dbReference type="PANTHER" id="PTHR45899">
    <property type="entry name" value="RHO GTPASE ACTIVATING PROTEIN AT 15B, ISOFORM C"/>
    <property type="match status" value="1"/>
</dbReference>
<keyword evidence="3" id="KW-0963">Cytoplasm</keyword>
<evidence type="ECO:0000259" key="10">
    <source>
        <dbReference type="PROSITE" id="PS50115"/>
    </source>
</evidence>
<feature type="domain" description="PH" evidence="8">
    <location>
        <begin position="771"/>
        <end position="869"/>
    </location>
</feature>
<keyword evidence="2" id="KW-0343">GTPase activation</keyword>
<dbReference type="Gene3D" id="1.10.220.150">
    <property type="entry name" value="Arf GTPase activating protein"/>
    <property type="match status" value="1"/>
</dbReference>
<evidence type="ECO:0000256" key="3">
    <source>
        <dbReference type="ARBA" id="ARBA00022490"/>
    </source>
</evidence>
<dbReference type="Gene3D" id="1.10.555.10">
    <property type="entry name" value="Rho GTPase activation protein"/>
    <property type="match status" value="1"/>
</dbReference>
<dbReference type="Pfam" id="PF07647">
    <property type="entry name" value="SAM_2"/>
    <property type="match status" value="1"/>
</dbReference>
<dbReference type="SMART" id="SM00105">
    <property type="entry name" value="ArfGap"/>
    <property type="match status" value="1"/>
</dbReference>
<feature type="domain" description="Arf-GAP" evidence="10">
    <location>
        <begin position="442"/>
        <end position="577"/>
    </location>
</feature>
<dbReference type="PRINTS" id="PR00405">
    <property type="entry name" value="REVINTRACTNG"/>
</dbReference>
<evidence type="ECO:0000259" key="8">
    <source>
        <dbReference type="PROSITE" id="PS50003"/>
    </source>
</evidence>
<reference evidence="12" key="1">
    <citation type="submission" date="2019-08" db="EMBL/GenBank/DDBJ databases">
        <title>Three high-quality genomes provides insights into domestication of ducks.</title>
        <authorList>
            <person name="Hou Z.C."/>
            <person name="Zhu F."/>
            <person name="Yin Z.T."/>
            <person name="Zhang F."/>
        </authorList>
    </citation>
    <scope>NUCLEOTIDE SEQUENCE [LARGE SCALE GENOMIC DNA]</scope>
</reference>
<reference evidence="12" key="2">
    <citation type="submission" date="2025-08" db="UniProtKB">
        <authorList>
            <consortium name="Ensembl"/>
        </authorList>
    </citation>
    <scope>IDENTIFICATION</scope>
</reference>
<dbReference type="PROSITE" id="PS50003">
    <property type="entry name" value="PH_DOMAIN"/>
    <property type="match status" value="3"/>
</dbReference>
<dbReference type="PANTHER" id="PTHR45899:SF4">
    <property type="entry name" value="ARF-GAP WITH RHO-GAP DOMAIN, ANK REPEAT AND PH DOMAIN-CONTAINING PROTEIN 3"/>
    <property type="match status" value="1"/>
</dbReference>
<dbReference type="InterPro" id="IPR037278">
    <property type="entry name" value="ARFGAP/RecO"/>
</dbReference>
<dbReference type="SMART" id="SM00454">
    <property type="entry name" value="SAM"/>
    <property type="match status" value="1"/>
</dbReference>
<dbReference type="SUPFAM" id="SSF50729">
    <property type="entry name" value="PH domain-like"/>
    <property type="match status" value="4"/>
</dbReference>
<feature type="domain" description="SAM" evidence="9">
    <location>
        <begin position="6"/>
        <end position="70"/>
    </location>
</feature>
<dbReference type="InterPro" id="IPR013761">
    <property type="entry name" value="SAM/pointed_sf"/>
</dbReference>
<proteinExistence type="predicted"/>
<dbReference type="Pfam" id="PF01412">
    <property type="entry name" value="ArfGap"/>
    <property type="match status" value="1"/>
</dbReference>
<keyword evidence="6" id="KW-0863">Zinc-finger</keyword>
<feature type="domain" description="PH" evidence="8">
    <location>
        <begin position="246"/>
        <end position="340"/>
    </location>
</feature>
<dbReference type="Pfam" id="PF00620">
    <property type="entry name" value="RhoGAP"/>
    <property type="match status" value="1"/>
</dbReference>
<evidence type="ECO:0000256" key="7">
    <source>
        <dbReference type="SAM" id="MobiDB-lite"/>
    </source>
</evidence>
<dbReference type="InterPro" id="IPR000198">
    <property type="entry name" value="RhoGAP_dom"/>
</dbReference>
<dbReference type="SUPFAM" id="SSF57863">
    <property type="entry name" value="ArfGap/RecO-like zinc finger"/>
    <property type="match status" value="1"/>
</dbReference>
<feature type="region of interest" description="Disordered" evidence="7">
    <location>
        <begin position="69"/>
        <end position="125"/>
    </location>
</feature>
<dbReference type="AlphaFoldDB" id="A0A8B9T7U9"/>
<name>A0A8B9T7U9_ANAPL</name>
<organism evidence="12 13">
    <name type="scientific">Anas platyrhynchos</name>
    <name type="common">Mallard</name>
    <name type="synonym">Anas boschas</name>
    <dbReference type="NCBI Taxonomy" id="8839"/>
    <lineage>
        <taxon>Eukaryota</taxon>
        <taxon>Metazoa</taxon>
        <taxon>Chordata</taxon>
        <taxon>Craniata</taxon>
        <taxon>Vertebrata</taxon>
        <taxon>Euteleostomi</taxon>
        <taxon>Archelosauria</taxon>
        <taxon>Archosauria</taxon>
        <taxon>Dinosauria</taxon>
        <taxon>Saurischia</taxon>
        <taxon>Theropoda</taxon>
        <taxon>Coelurosauria</taxon>
        <taxon>Aves</taxon>
        <taxon>Neognathae</taxon>
        <taxon>Galloanserae</taxon>
        <taxon>Anseriformes</taxon>
        <taxon>Anatidae</taxon>
        <taxon>Anatinae</taxon>
        <taxon>Anas</taxon>
    </lineage>
</organism>
<keyword evidence="4" id="KW-0597">Phosphoprotein</keyword>
<feature type="compositionally biased region" description="Pro residues" evidence="7">
    <location>
        <begin position="83"/>
        <end position="93"/>
    </location>
</feature>
<sequence length="1064" mass="118756">MSSPCGPDSDIADWLATIHLERYRDVFKQHGIHVARDALTLDGDHLQQLGITATGHRKRILNLAQQTRLRAQPRAGSPHPRDPSPPLVKPVPKPRTVFYRPKSEPGSAPTPPARTTAPAQSPDGAPTAFVVLEGFVPGESSTDMESPGTAAAMGTETSRLEARLPAAPDHGQALDVSEGRSEDEETRTRLIERIAQNDTEGYSTVEAPRAEGTPFSLPPHLYPDEVLDDLTISPYASYTSLSEPRPTMLSGWLDKLSPQGYVNYVFQRRYVRFDGKNLMYFSSEKESYPKGVIPLSVIEMVRASKDNKFQVVTSHRIFVFRAENEAQRNEWCSTLQKKVTDQRLGGSRPRPPNTAHCQKSGTLELKGQKSKVFAALSLPEMWLYKSEQFFKMGIGICVIEMRGSTIREAKNRSFELITPSKIFSFVAESERDKREWMEALQEAIAEMLYDYEVAEKIWSNKANKYCADCQAQNPDWASINLCVVICKQCAGQHRSLGSNISKVQSLKLDTSVWSNEIVQLFIVLGNDRANRFWAARLPTAEALHPDASAEQRRDFIARKYRDGRYRLPHPHYATQEEVLQALCAAVAAPGLLKTILQFFSSSEAGLAAEPWGCPCPWYPHFGGCLLTVLFLTGEPGPEGVYNEITQPVTHSGYLHRATAPPRLPGTRKSREDFQRVWCSLEKSLLFFETEKCTEPLGHIESGELLSLGVSRAQAPTNPGTTERFRFTLELFLTGEKVQQLGADSPETLQAWASTIGKWFTPVSCHCLLGYEFQRAGQLRYKCMLNPERWQQAFFILQKAHLFICPAEEDGAEDSINLRRLQELSLVPPTDTPEKREMLLLVEMGRTFYLQGLSRADTAAWYADIQAAAGGRGNALRDQQLSRGDIPIIVDSCIAFITQGIYRKNGAKSRIKVLMEEFRRDARNVKLRISDNFIEDVTDVLKRFFRELEDPVFTHELHPQWKEAASTSLIPCWVCKQCSLGRGPSARPALGPPAPVMVRGLFSSLQRSPPSPSAWSGTRSSSIWPCSLNRKTLGCPDRAPLTVSVPHPQRVPKGGNLPGNAGSHP</sequence>
<dbReference type="SMART" id="SM00324">
    <property type="entry name" value="RhoGAP"/>
    <property type="match status" value="1"/>
</dbReference>
<dbReference type="PROSITE" id="PS50238">
    <property type="entry name" value="RHOGAP"/>
    <property type="match status" value="1"/>
</dbReference>
<dbReference type="InterPro" id="IPR038508">
    <property type="entry name" value="ArfGAP_dom_sf"/>
</dbReference>
<evidence type="ECO:0000256" key="1">
    <source>
        <dbReference type="ARBA" id="ARBA00004496"/>
    </source>
</evidence>
<evidence type="ECO:0000256" key="2">
    <source>
        <dbReference type="ARBA" id="ARBA00022468"/>
    </source>
</evidence>
<evidence type="ECO:0000256" key="4">
    <source>
        <dbReference type="ARBA" id="ARBA00022553"/>
    </source>
</evidence>
<dbReference type="InterPro" id="IPR052227">
    <property type="entry name" value="Arf-Rho-GAP_ANK-PH_domain"/>
</dbReference>
<dbReference type="SUPFAM" id="SSF48350">
    <property type="entry name" value="GTPase activation domain, GAP"/>
    <property type="match status" value="1"/>
</dbReference>
<dbReference type="Ensembl" id="ENSAPLT00020018317.1">
    <property type="protein sequence ID" value="ENSAPLP00020016962.1"/>
    <property type="gene ID" value="ENSAPLG00020011896.1"/>
</dbReference>
<keyword evidence="5" id="KW-0677">Repeat</keyword>
<dbReference type="InterPro" id="IPR008936">
    <property type="entry name" value="Rho_GTPase_activation_prot"/>
</dbReference>
<feature type="region of interest" description="Disordered" evidence="7">
    <location>
        <begin position="165"/>
        <end position="186"/>
    </location>
</feature>
<dbReference type="InterPro" id="IPR001660">
    <property type="entry name" value="SAM"/>
</dbReference>
<evidence type="ECO:0000313" key="13">
    <source>
        <dbReference type="Proteomes" id="UP000694400"/>
    </source>
</evidence>
<evidence type="ECO:0000259" key="9">
    <source>
        <dbReference type="PROSITE" id="PS50105"/>
    </source>
</evidence>
<feature type="domain" description="PH" evidence="8">
    <location>
        <begin position="356"/>
        <end position="445"/>
    </location>
</feature>
<evidence type="ECO:0000313" key="12">
    <source>
        <dbReference type="Ensembl" id="ENSAPLP00020016962.1"/>
    </source>
</evidence>
<evidence type="ECO:0000259" key="11">
    <source>
        <dbReference type="PROSITE" id="PS50238"/>
    </source>
</evidence>
<dbReference type="PROSITE" id="PS50115">
    <property type="entry name" value="ARFGAP"/>
    <property type="match status" value="1"/>
</dbReference>
<dbReference type="InterPro" id="IPR001849">
    <property type="entry name" value="PH_domain"/>
</dbReference>
<dbReference type="CDD" id="cd13253">
    <property type="entry name" value="PH1_ARAP"/>
    <property type="match status" value="1"/>
</dbReference>
<protein>
    <submittedName>
        <fullName evidence="12">ArfGAP with RhoGAP domain, ankyrin repeat and PH domain 3</fullName>
    </submittedName>
</protein>
<dbReference type="Gene3D" id="2.30.29.30">
    <property type="entry name" value="Pleckstrin-homology domain (PH domain)/Phosphotyrosine-binding domain (PTB)"/>
    <property type="match status" value="4"/>
</dbReference>
<keyword evidence="6" id="KW-0862">Zinc</keyword>
<dbReference type="GO" id="GO:0005737">
    <property type="term" value="C:cytoplasm"/>
    <property type="evidence" value="ECO:0007669"/>
    <property type="project" value="UniProtKB-SubCell"/>
</dbReference>
<comment type="subcellular location">
    <subcellularLocation>
        <location evidence="1">Cytoplasm</location>
    </subcellularLocation>
</comment>
<dbReference type="SUPFAM" id="SSF47769">
    <property type="entry name" value="SAM/Pointed domain"/>
    <property type="match status" value="1"/>
</dbReference>